<gene>
    <name evidence="2" type="ORF">BCR33DRAFT_846378</name>
</gene>
<dbReference type="EMBL" id="MCGO01000005">
    <property type="protein sequence ID" value="ORY51619.1"/>
    <property type="molecule type" value="Genomic_DNA"/>
</dbReference>
<feature type="region of interest" description="Disordered" evidence="1">
    <location>
        <begin position="49"/>
        <end position="137"/>
    </location>
</feature>
<comment type="caution">
    <text evidence="2">The sequence shown here is derived from an EMBL/GenBank/DDBJ whole genome shotgun (WGS) entry which is preliminary data.</text>
</comment>
<evidence type="ECO:0000313" key="2">
    <source>
        <dbReference type="EMBL" id="ORY51619.1"/>
    </source>
</evidence>
<accession>A0A1Y2CX55</accession>
<feature type="compositionally biased region" description="Basic residues" evidence="1">
    <location>
        <begin position="49"/>
        <end position="58"/>
    </location>
</feature>
<dbReference type="Proteomes" id="UP000193642">
    <property type="component" value="Unassembled WGS sequence"/>
</dbReference>
<evidence type="ECO:0000313" key="3">
    <source>
        <dbReference type="Proteomes" id="UP000193642"/>
    </source>
</evidence>
<feature type="compositionally biased region" description="Basic and acidic residues" evidence="1">
    <location>
        <begin position="108"/>
        <end position="120"/>
    </location>
</feature>
<keyword evidence="3" id="KW-1185">Reference proteome</keyword>
<name>A0A1Y2CX55_9FUNG</name>
<proteinExistence type="predicted"/>
<reference evidence="2 3" key="1">
    <citation type="submission" date="2016-07" db="EMBL/GenBank/DDBJ databases">
        <title>Pervasive Adenine N6-methylation of Active Genes in Fungi.</title>
        <authorList>
            <consortium name="DOE Joint Genome Institute"/>
            <person name="Mondo S.J."/>
            <person name="Dannebaum R.O."/>
            <person name="Kuo R.C."/>
            <person name="Labutti K."/>
            <person name="Haridas S."/>
            <person name="Kuo A."/>
            <person name="Salamov A."/>
            <person name="Ahrendt S.R."/>
            <person name="Lipzen A."/>
            <person name="Sullivan W."/>
            <person name="Andreopoulos W.B."/>
            <person name="Clum A."/>
            <person name="Lindquist E."/>
            <person name="Daum C."/>
            <person name="Ramamoorthy G.K."/>
            <person name="Gryganskyi A."/>
            <person name="Culley D."/>
            <person name="Magnuson J.K."/>
            <person name="James T.Y."/>
            <person name="O'Malley M.A."/>
            <person name="Stajich J.E."/>
            <person name="Spatafora J.W."/>
            <person name="Visel A."/>
            <person name="Grigoriev I.V."/>
        </authorList>
    </citation>
    <scope>NUCLEOTIDE SEQUENCE [LARGE SCALE GENOMIC DNA]</scope>
    <source>
        <strain evidence="2 3">JEL800</strain>
    </source>
</reference>
<dbReference type="OrthoDB" id="2120844at2759"/>
<evidence type="ECO:0000256" key="1">
    <source>
        <dbReference type="SAM" id="MobiDB-lite"/>
    </source>
</evidence>
<dbReference type="Pfam" id="PF15478">
    <property type="entry name" value="LKAAEAR"/>
    <property type="match status" value="1"/>
</dbReference>
<sequence>MMFNPQITPFAIQNLHPGLSLQTDKPKNEIQDFSLFPIKKEIPAYLSKRFTRTKKGPKRGGASRGLAAEAGDSVDGSNNGLEKVGTPTTPGGNKKIGGGGMNLLGSGEEEKSGGRRKETSGDGEEATPVAINPDESYSPFHLADKSSFNPARLNSRQLRNMDRLTKAKYQAYDKPTAEIIQNIDESSARAKIWNKQEHKKLIEQCDLIRTLLARKRGLVSESEESIALNKAQLATDRMKDKIKNMTTARENELAFLVEGQPNAIDAIRLKEYLTIKANPIKLSRTFTDRDRLRVEELLSIRSQAS</sequence>
<protein>
    <submittedName>
        <fullName evidence="2">Uncharacterized protein</fullName>
    </submittedName>
</protein>
<dbReference type="AlphaFoldDB" id="A0A1Y2CX55"/>
<organism evidence="2 3">
    <name type="scientific">Rhizoclosmatium globosum</name>
    <dbReference type="NCBI Taxonomy" id="329046"/>
    <lineage>
        <taxon>Eukaryota</taxon>
        <taxon>Fungi</taxon>
        <taxon>Fungi incertae sedis</taxon>
        <taxon>Chytridiomycota</taxon>
        <taxon>Chytridiomycota incertae sedis</taxon>
        <taxon>Chytridiomycetes</taxon>
        <taxon>Chytridiales</taxon>
        <taxon>Chytriomycetaceae</taxon>
        <taxon>Rhizoclosmatium</taxon>
    </lineage>
</organism>
<dbReference type="InterPro" id="IPR029152">
    <property type="entry name" value="LKAAEAR1"/>
</dbReference>